<organism evidence="1 2">
    <name type="scientific">Cercophora newfieldiana</name>
    <dbReference type="NCBI Taxonomy" id="92897"/>
    <lineage>
        <taxon>Eukaryota</taxon>
        <taxon>Fungi</taxon>
        <taxon>Dikarya</taxon>
        <taxon>Ascomycota</taxon>
        <taxon>Pezizomycotina</taxon>
        <taxon>Sordariomycetes</taxon>
        <taxon>Sordariomycetidae</taxon>
        <taxon>Sordariales</taxon>
        <taxon>Lasiosphaeriaceae</taxon>
        <taxon>Cercophora</taxon>
    </lineage>
</organism>
<reference evidence="1" key="1">
    <citation type="submission" date="2023-06" db="EMBL/GenBank/DDBJ databases">
        <title>Genome-scale phylogeny and comparative genomics of the fungal order Sordariales.</title>
        <authorList>
            <consortium name="Lawrence Berkeley National Laboratory"/>
            <person name="Hensen N."/>
            <person name="Bonometti L."/>
            <person name="Westerberg I."/>
            <person name="Brannstrom I.O."/>
            <person name="Guillou S."/>
            <person name="Cros-Aarteil S."/>
            <person name="Calhoun S."/>
            <person name="Haridas S."/>
            <person name="Kuo A."/>
            <person name="Mondo S."/>
            <person name="Pangilinan J."/>
            <person name="Riley R."/>
            <person name="Labutti K."/>
            <person name="Andreopoulos B."/>
            <person name="Lipzen A."/>
            <person name="Chen C."/>
            <person name="Yanf M."/>
            <person name="Daum C."/>
            <person name="Ng V."/>
            <person name="Clum A."/>
            <person name="Steindorff A."/>
            <person name="Ohm R."/>
            <person name="Martin F."/>
            <person name="Silar P."/>
            <person name="Natvig D."/>
            <person name="Lalanne C."/>
            <person name="Gautier V."/>
            <person name="Ament-Velasquez S.L."/>
            <person name="Kruys A."/>
            <person name="Hutchinson M.I."/>
            <person name="Powell A.J."/>
            <person name="Barry K."/>
            <person name="Miller A.N."/>
            <person name="Grigoriev I.V."/>
            <person name="Debuchy R."/>
            <person name="Gladieux P."/>
            <person name="Thoren M.H."/>
            <person name="Johannesson H."/>
        </authorList>
    </citation>
    <scope>NUCLEOTIDE SEQUENCE</scope>
    <source>
        <strain evidence="1">SMH2532-1</strain>
    </source>
</reference>
<dbReference type="EMBL" id="JAULSV010000003">
    <property type="protein sequence ID" value="KAK0648713.1"/>
    <property type="molecule type" value="Genomic_DNA"/>
</dbReference>
<sequence length="222" mass="25594">MENNQNYQCRQKGCQEVGADRSRGRVYCDDHRCQDHTCEAMRSGETQPLCHQHHCAINGCSKEMGADSAQNRPYCRAHTCLTPGCTRLSRHAEYPAQEGSPYCRIHYCEILGCKMPALYWNTDIRMQYCEKIRPCLKTGCPMPQHVGGRFCNDHRECCGYGDCLYPMLYVGSQPQSYCAMHKCRYRGCRDCWRETKTHHCWEHQGQVPEVTKLPEGVIWPAS</sequence>
<evidence type="ECO:0000313" key="1">
    <source>
        <dbReference type="EMBL" id="KAK0648713.1"/>
    </source>
</evidence>
<name>A0AA40CTG5_9PEZI</name>
<gene>
    <name evidence="1" type="ORF">B0T16DRAFT_408653</name>
</gene>
<protein>
    <submittedName>
        <fullName evidence="1">Uncharacterized protein</fullName>
    </submittedName>
</protein>
<proteinExistence type="predicted"/>
<dbReference type="AlphaFoldDB" id="A0AA40CTG5"/>
<comment type="caution">
    <text evidence="1">The sequence shown here is derived from an EMBL/GenBank/DDBJ whole genome shotgun (WGS) entry which is preliminary data.</text>
</comment>
<keyword evidence="2" id="KW-1185">Reference proteome</keyword>
<evidence type="ECO:0000313" key="2">
    <source>
        <dbReference type="Proteomes" id="UP001174936"/>
    </source>
</evidence>
<accession>A0AA40CTG5</accession>
<dbReference type="Proteomes" id="UP001174936">
    <property type="component" value="Unassembled WGS sequence"/>
</dbReference>